<comment type="caution">
    <text evidence="2">The sequence shown here is derived from an EMBL/GenBank/DDBJ whole genome shotgun (WGS) entry which is preliminary data.</text>
</comment>
<dbReference type="Pfam" id="PF05368">
    <property type="entry name" value="NmrA"/>
    <property type="match status" value="1"/>
</dbReference>
<dbReference type="PANTHER" id="PTHR43162:SF1">
    <property type="entry name" value="PRESTALK A DIFFERENTIATION PROTEIN A"/>
    <property type="match status" value="1"/>
</dbReference>
<reference evidence="2 3" key="1">
    <citation type="submission" date="2024-06" db="EMBL/GenBank/DDBJ databases">
        <title>Genomic Encyclopedia of Type Strains, Phase V (KMG-V): Genome sequencing to study the core and pangenomes of soil and plant-associated prokaryotes.</title>
        <authorList>
            <person name="Whitman W."/>
        </authorList>
    </citation>
    <scope>NUCLEOTIDE SEQUENCE [LARGE SCALE GENOMIC DNA]</scope>
    <source>
        <strain evidence="2 3">USDA 160</strain>
    </source>
</reference>
<dbReference type="PANTHER" id="PTHR43162">
    <property type="match status" value="1"/>
</dbReference>
<organism evidence="2 3">
    <name type="scientific">Bradyrhizobium japonicum</name>
    <dbReference type="NCBI Taxonomy" id="375"/>
    <lineage>
        <taxon>Bacteria</taxon>
        <taxon>Pseudomonadati</taxon>
        <taxon>Pseudomonadota</taxon>
        <taxon>Alphaproteobacteria</taxon>
        <taxon>Hyphomicrobiales</taxon>
        <taxon>Nitrobacteraceae</taxon>
        <taxon>Bradyrhizobium</taxon>
    </lineage>
</organism>
<accession>A0ABV2RVX7</accession>
<sequence length="296" mass="32102">MTRTVLIAGATGDTGKVAVREALALGLDVRAMAHAKDGRSNNLEILGAKIVIGDLLDINTTRAAMDGVDAAYFVWPVAPNLIHATVNFAQAAKEAGVSTVINLSQRSANRYSKSDSCRDSFIAEQVFNWSGVAVIHLRPTYFLEWLLYPWQLPFVREGIIRIPAGNGRHSPIAAADQGRVVAALLKNPEVHVGTTIPLSGPVEMDHEQMAAELSDALGRTFRYQDLPIDEYCDSIAAMGVPPYVVQHFRGAMADYQHGHMSGSDDNVERITGEKSMSVGEFARIHSDVLNGKHVGQ</sequence>
<evidence type="ECO:0000313" key="3">
    <source>
        <dbReference type="Proteomes" id="UP001549291"/>
    </source>
</evidence>
<dbReference type="Gene3D" id="3.40.50.720">
    <property type="entry name" value="NAD(P)-binding Rossmann-like Domain"/>
    <property type="match status" value="1"/>
</dbReference>
<protein>
    <submittedName>
        <fullName evidence="2">NAD(P)H dehydrogenase (Quinone)</fullName>
        <ecNumber evidence="2">1.6.5.2</ecNumber>
    </submittedName>
</protein>
<keyword evidence="2" id="KW-0560">Oxidoreductase</keyword>
<dbReference type="Proteomes" id="UP001549291">
    <property type="component" value="Unassembled WGS sequence"/>
</dbReference>
<gene>
    <name evidence="2" type="ORF">ABIF63_005177</name>
</gene>
<dbReference type="SUPFAM" id="SSF51735">
    <property type="entry name" value="NAD(P)-binding Rossmann-fold domains"/>
    <property type="match status" value="1"/>
</dbReference>
<dbReference type="InterPro" id="IPR036291">
    <property type="entry name" value="NAD(P)-bd_dom_sf"/>
</dbReference>
<dbReference type="InterPro" id="IPR051604">
    <property type="entry name" value="Ergot_Alk_Oxidoreductase"/>
</dbReference>
<dbReference type="InterPro" id="IPR008030">
    <property type="entry name" value="NmrA-like"/>
</dbReference>
<evidence type="ECO:0000313" key="2">
    <source>
        <dbReference type="EMBL" id="MET4721071.1"/>
    </source>
</evidence>
<evidence type="ECO:0000259" key="1">
    <source>
        <dbReference type="Pfam" id="PF05368"/>
    </source>
</evidence>
<dbReference type="Gene3D" id="3.90.25.10">
    <property type="entry name" value="UDP-galactose 4-epimerase, domain 1"/>
    <property type="match status" value="1"/>
</dbReference>
<dbReference type="EMBL" id="JBEPTQ010000002">
    <property type="protein sequence ID" value="MET4721071.1"/>
    <property type="molecule type" value="Genomic_DNA"/>
</dbReference>
<feature type="domain" description="NmrA-like" evidence="1">
    <location>
        <begin position="1"/>
        <end position="248"/>
    </location>
</feature>
<dbReference type="EC" id="1.6.5.2" evidence="2"/>
<proteinExistence type="predicted"/>
<keyword evidence="3" id="KW-1185">Reference proteome</keyword>
<dbReference type="RefSeq" id="WP_038960286.1">
    <property type="nucleotide sequence ID" value="NZ_CP066351.1"/>
</dbReference>
<name>A0ABV2RVX7_BRAJP</name>
<dbReference type="GO" id="GO:0003955">
    <property type="term" value="F:NAD(P)H dehydrogenase (quinone) activity"/>
    <property type="evidence" value="ECO:0007669"/>
    <property type="project" value="UniProtKB-EC"/>
</dbReference>